<dbReference type="SUPFAM" id="SSF47413">
    <property type="entry name" value="lambda repressor-like DNA-binding domains"/>
    <property type="match status" value="1"/>
</dbReference>
<dbReference type="SMART" id="SM00530">
    <property type="entry name" value="HTH_XRE"/>
    <property type="match status" value="1"/>
</dbReference>
<accession>A0A845ERJ0</accession>
<dbReference type="Pfam" id="PF01381">
    <property type="entry name" value="HTH_3"/>
    <property type="match status" value="1"/>
</dbReference>
<dbReference type="InterPro" id="IPR001387">
    <property type="entry name" value="Cro/C1-type_HTH"/>
</dbReference>
<dbReference type="AlphaFoldDB" id="A0A845ERJ0"/>
<evidence type="ECO:0000259" key="2">
    <source>
        <dbReference type="PROSITE" id="PS50943"/>
    </source>
</evidence>
<dbReference type="InterPro" id="IPR036281">
    <property type="entry name" value="SinR/SinI_dimer_dom_sf"/>
</dbReference>
<dbReference type="PANTHER" id="PTHR46797">
    <property type="entry name" value="HTH-TYPE TRANSCRIPTIONAL REGULATOR"/>
    <property type="match status" value="1"/>
</dbReference>
<dbReference type="Pfam" id="PF08671">
    <property type="entry name" value="SinI"/>
    <property type="match status" value="1"/>
</dbReference>
<dbReference type="GO" id="GO:0005829">
    <property type="term" value="C:cytosol"/>
    <property type="evidence" value="ECO:0007669"/>
    <property type="project" value="TreeGrafter"/>
</dbReference>
<comment type="caution">
    <text evidence="4">The sequence shown here is derived from an EMBL/GenBank/DDBJ whole genome shotgun (WGS) entry which is preliminary data.</text>
</comment>
<sequence length="113" mass="13154">MIGEKIKLYRNRMGLSLTELAKRAGVAKSYLSSIERNQQANPSIQFLEKIAAELKVPIEVFILEEDHEEPVLDTEWKELIEEAMRSGITKEDFADYLEFKKWQMHHGKSDSEK</sequence>
<dbReference type="PROSITE" id="PS51500">
    <property type="entry name" value="SIN"/>
    <property type="match status" value="1"/>
</dbReference>
<proteinExistence type="predicted"/>
<evidence type="ECO:0000259" key="3">
    <source>
        <dbReference type="PROSITE" id="PS51500"/>
    </source>
</evidence>
<dbReference type="InterPro" id="IPR010982">
    <property type="entry name" value="Lambda_DNA-bd_dom_sf"/>
</dbReference>
<feature type="domain" description="HTH cro/C1-type" evidence="2">
    <location>
        <begin position="6"/>
        <end position="61"/>
    </location>
</feature>
<protein>
    <submittedName>
        <fullName evidence="4">Helix-turn-helix domain-containing protein</fullName>
    </submittedName>
</protein>
<dbReference type="GO" id="GO:0003677">
    <property type="term" value="F:DNA binding"/>
    <property type="evidence" value="ECO:0007669"/>
    <property type="project" value="UniProtKB-KW"/>
</dbReference>
<dbReference type="EMBL" id="WMEY01000001">
    <property type="protein sequence ID" value="MYL62329.1"/>
    <property type="molecule type" value="Genomic_DNA"/>
</dbReference>
<dbReference type="RefSeq" id="WP_160918189.1">
    <property type="nucleotide sequence ID" value="NZ_WMEY01000001.1"/>
</dbReference>
<dbReference type="GO" id="GO:0003700">
    <property type="term" value="F:DNA-binding transcription factor activity"/>
    <property type="evidence" value="ECO:0007669"/>
    <property type="project" value="TreeGrafter"/>
</dbReference>
<organism evidence="4 5">
    <name type="scientific">Guptibacillus hwajinpoensis</name>
    <dbReference type="NCBI Taxonomy" id="208199"/>
    <lineage>
        <taxon>Bacteria</taxon>
        <taxon>Bacillati</taxon>
        <taxon>Bacillota</taxon>
        <taxon>Bacilli</taxon>
        <taxon>Bacillales</taxon>
        <taxon>Guptibacillaceae</taxon>
        <taxon>Guptibacillus</taxon>
    </lineage>
</organism>
<dbReference type="PANTHER" id="PTHR46797:SF13">
    <property type="entry name" value="HTH-TYPE TRANSCRIPTIONAL REGULATOR SINR"/>
    <property type="match status" value="1"/>
</dbReference>
<dbReference type="Gene3D" id="1.10.260.40">
    <property type="entry name" value="lambda repressor-like DNA-binding domains"/>
    <property type="match status" value="1"/>
</dbReference>
<evidence type="ECO:0000313" key="5">
    <source>
        <dbReference type="Proteomes" id="UP000447833"/>
    </source>
</evidence>
<dbReference type="GO" id="GO:0046983">
    <property type="term" value="F:protein dimerization activity"/>
    <property type="evidence" value="ECO:0007669"/>
    <property type="project" value="InterPro"/>
</dbReference>
<evidence type="ECO:0000313" key="4">
    <source>
        <dbReference type="EMBL" id="MYL62329.1"/>
    </source>
</evidence>
<dbReference type="Proteomes" id="UP000447833">
    <property type="component" value="Unassembled WGS sequence"/>
</dbReference>
<dbReference type="PROSITE" id="PS50943">
    <property type="entry name" value="HTH_CROC1"/>
    <property type="match status" value="1"/>
</dbReference>
<gene>
    <name evidence="4" type="ORF">GLW07_03055</name>
</gene>
<feature type="domain" description="Sin" evidence="3">
    <location>
        <begin position="63"/>
        <end position="101"/>
    </location>
</feature>
<dbReference type="SUPFAM" id="SSF47406">
    <property type="entry name" value="SinR repressor dimerisation domain-like"/>
    <property type="match status" value="1"/>
</dbReference>
<dbReference type="InterPro" id="IPR010981">
    <property type="entry name" value="SinR/SinI_dimer_dom"/>
</dbReference>
<dbReference type="CDD" id="cd00093">
    <property type="entry name" value="HTH_XRE"/>
    <property type="match status" value="1"/>
</dbReference>
<evidence type="ECO:0000256" key="1">
    <source>
        <dbReference type="ARBA" id="ARBA00023125"/>
    </source>
</evidence>
<reference evidence="4 5" key="1">
    <citation type="submission" date="2019-11" db="EMBL/GenBank/DDBJ databases">
        <title>Genome sequences of 17 halophilic strains isolated from different environments.</title>
        <authorList>
            <person name="Furrow R.E."/>
        </authorList>
    </citation>
    <scope>NUCLEOTIDE SEQUENCE [LARGE SCALE GENOMIC DNA]</scope>
    <source>
        <strain evidence="4 5">22506_14_FS</strain>
    </source>
</reference>
<dbReference type="InterPro" id="IPR050807">
    <property type="entry name" value="TransReg_Diox_bact_type"/>
</dbReference>
<keyword evidence="1" id="KW-0238">DNA-binding</keyword>
<name>A0A845ERJ0_9BACL</name>